<proteinExistence type="predicted"/>
<dbReference type="EMBL" id="UINC01097762">
    <property type="protein sequence ID" value="SVC55746.1"/>
    <property type="molecule type" value="Genomic_DNA"/>
</dbReference>
<gene>
    <name evidence="1" type="ORF">METZ01_LOCUS308600</name>
</gene>
<accession>A0A382N3T7</accession>
<name>A0A382N3T7_9ZZZZ</name>
<dbReference type="AlphaFoldDB" id="A0A382N3T7"/>
<reference evidence="1" key="1">
    <citation type="submission" date="2018-05" db="EMBL/GenBank/DDBJ databases">
        <authorList>
            <person name="Lanie J.A."/>
            <person name="Ng W.-L."/>
            <person name="Kazmierczak K.M."/>
            <person name="Andrzejewski T.M."/>
            <person name="Davidsen T.M."/>
            <person name="Wayne K.J."/>
            <person name="Tettelin H."/>
            <person name="Glass J.I."/>
            <person name="Rusch D."/>
            <person name="Podicherti R."/>
            <person name="Tsui H.-C.T."/>
            <person name="Winkler M.E."/>
        </authorList>
    </citation>
    <scope>NUCLEOTIDE SEQUENCE</scope>
</reference>
<organism evidence="1">
    <name type="scientific">marine metagenome</name>
    <dbReference type="NCBI Taxonomy" id="408172"/>
    <lineage>
        <taxon>unclassified sequences</taxon>
        <taxon>metagenomes</taxon>
        <taxon>ecological metagenomes</taxon>
    </lineage>
</organism>
<sequence length="55" mass="5904">MDDFGKSHTGMLDVIFRYYGAFALLAPGKQDTQNKAHGVMTSKNLCMAIQAGPGV</sequence>
<protein>
    <submittedName>
        <fullName evidence="1">Uncharacterized protein</fullName>
    </submittedName>
</protein>
<evidence type="ECO:0000313" key="1">
    <source>
        <dbReference type="EMBL" id="SVC55746.1"/>
    </source>
</evidence>